<reference evidence="11" key="1">
    <citation type="submission" date="2021-06" db="EMBL/GenBank/DDBJ databases">
        <authorList>
            <person name="Kallberg Y."/>
            <person name="Tangrot J."/>
            <person name="Rosling A."/>
        </authorList>
    </citation>
    <scope>NUCLEOTIDE SEQUENCE</scope>
    <source>
        <strain evidence="11">BR232B</strain>
    </source>
</reference>
<keyword evidence="5" id="KW-0819">tRNA processing</keyword>
<dbReference type="GO" id="GO:0005829">
    <property type="term" value="C:cytosol"/>
    <property type="evidence" value="ECO:0007669"/>
    <property type="project" value="TreeGrafter"/>
</dbReference>
<evidence type="ECO:0000313" key="11">
    <source>
        <dbReference type="EMBL" id="CAG8541452.1"/>
    </source>
</evidence>
<feature type="domain" description="ELP1 TPR" evidence="9">
    <location>
        <begin position="880"/>
        <end position="1043"/>
    </location>
</feature>
<organism evidence="11 12">
    <name type="scientific">Paraglomus brasilianum</name>
    <dbReference type="NCBI Taxonomy" id="144538"/>
    <lineage>
        <taxon>Eukaryota</taxon>
        <taxon>Fungi</taxon>
        <taxon>Fungi incertae sedis</taxon>
        <taxon>Mucoromycota</taxon>
        <taxon>Glomeromycotina</taxon>
        <taxon>Glomeromycetes</taxon>
        <taxon>Paraglomerales</taxon>
        <taxon>Paraglomeraceae</taxon>
        <taxon>Paraglomus</taxon>
    </lineage>
</organism>
<evidence type="ECO:0000256" key="6">
    <source>
        <dbReference type="ARBA" id="ARBA00029535"/>
    </source>
</evidence>
<dbReference type="PANTHER" id="PTHR12747:SF0">
    <property type="entry name" value="ELONGATOR COMPLEX PROTEIN 1"/>
    <property type="match status" value="1"/>
</dbReference>
<evidence type="ECO:0000259" key="8">
    <source>
        <dbReference type="Pfam" id="PF23797"/>
    </source>
</evidence>
<accession>A0A9N9AVB0</accession>
<evidence type="ECO:0000259" key="9">
    <source>
        <dbReference type="Pfam" id="PF23878"/>
    </source>
</evidence>
<comment type="pathway">
    <text evidence="2">tRNA modification; 5-methoxycarbonylmethyl-2-thiouridine-tRNA biosynthesis.</text>
</comment>
<evidence type="ECO:0000259" key="10">
    <source>
        <dbReference type="Pfam" id="PF23925"/>
    </source>
</evidence>
<dbReference type="GO" id="GO:0000049">
    <property type="term" value="F:tRNA binding"/>
    <property type="evidence" value="ECO:0007669"/>
    <property type="project" value="TreeGrafter"/>
</dbReference>
<dbReference type="InterPro" id="IPR015943">
    <property type="entry name" value="WD40/YVTN_repeat-like_dom_sf"/>
</dbReference>
<comment type="similarity">
    <text evidence="3">Belongs to the ELP1/IKA1 family.</text>
</comment>
<dbReference type="Pfam" id="PF23878">
    <property type="entry name" value="TPR_ELP1"/>
    <property type="match status" value="1"/>
</dbReference>
<comment type="subcellular location">
    <subcellularLocation>
        <location evidence="1">Cytoplasm</location>
    </subcellularLocation>
</comment>
<dbReference type="EMBL" id="CAJVPI010000488">
    <property type="protein sequence ID" value="CAG8541452.1"/>
    <property type="molecule type" value="Genomic_DNA"/>
</dbReference>
<comment type="caution">
    <text evidence="11">The sequence shown here is derived from an EMBL/GenBank/DDBJ whole genome shotgun (WGS) entry which is preliminary data.</text>
</comment>
<feature type="domain" description="ELP1 N-terminal second beta-propeller" evidence="8">
    <location>
        <begin position="385"/>
        <end position="674"/>
    </location>
</feature>
<dbReference type="AlphaFoldDB" id="A0A9N9AVB0"/>
<gene>
    <name evidence="11" type="ORF">PBRASI_LOCUS4609</name>
</gene>
<dbReference type="Gene3D" id="2.130.10.10">
    <property type="entry name" value="YVTN repeat-like/Quinoprotein amine dehydrogenase"/>
    <property type="match status" value="1"/>
</dbReference>
<evidence type="ECO:0000256" key="5">
    <source>
        <dbReference type="ARBA" id="ARBA00022694"/>
    </source>
</evidence>
<evidence type="ECO:0000256" key="3">
    <source>
        <dbReference type="ARBA" id="ARBA00006086"/>
    </source>
</evidence>
<dbReference type="Proteomes" id="UP000789739">
    <property type="component" value="Unassembled WGS sequence"/>
</dbReference>
<dbReference type="Pfam" id="PF23925">
    <property type="entry name" value="A-sol_ELP1"/>
    <property type="match status" value="1"/>
</dbReference>
<dbReference type="InterPro" id="IPR056167">
    <property type="entry name" value="A-sol_ELP1"/>
</dbReference>
<dbReference type="Pfam" id="PF04762">
    <property type="entry name" value="Beta-prop_ELP1_1st"/>
    <property type="match status" value="1"/>
</dbReference>
<feature type="domain" description="ELP1 first N-terminal beta-propeller" evidence="7">
    <location>
        <begin position="1"/>
        <end position="347"/>
    </location>
</feature>
<evidence type="ECO:0000256" key="4">
    <source>
        <dbReference type="ARBA" id="ARBA00022490"/>
    </source>
</evidence>
<name>A0A9N9AVB0_9GLOM</name>
<evidence type="ECO:0000256" key="2">
    <source>
        <dbReference type="ARBA" id="ARBA00005043"/>
    </source>
</evidence>
<dbReference type="SUPFAM" id="SSF82171">
    <property type="entry name" value="DPP6 N-terminal domain-like"/>
    <property type="match status" value="1"/>
</dbReference>
<dbReference type="InterPro" id="IPR056166">
    <property type="entry name" value="TPR_ELP1"/>
</dbReference>
<dbReference type="GO" id="GO:0033588">
    <property type="term" value="C:elongator holoenzyme complex"/>
    <property type="evidence" value="ECO:0007669"/>
    <property type="project" value="InterPro"/>
</dbReference>
<protein>
    <recommendedName>
        <fullName evidence="6">Elongator complex protein 1</fullName>
    </recommendedName>
</protein>
<dbReference type="InterPro" id="IPR056164">
    <property type="entry name" value="Beta-prop_ELP1_1st"/>
</dbReference>
<dbReference type="Pfam" id="PF23797">
    <property type="entry name" value="Beta-prop_ELP1_2nd"/>
    <property type="match status" value="1"/>
</dbReference>
<keyword evidence="12" id="KW-1185">Reference proteome</keyword>
<evidence type="ECO:0000313" key="12">
    <source>
        <dbReference type="Proteomes" id="UP000789739"/>
    </source>
</evidence>
<keyword evidence="4" id="KW-0963">Cytoplasm</keyword>
<dbReference type="InterPro" id="IPR006849">
    <property type="entry name" value="Elp1"/>
</dbReference>
<evidence type="ECO:0000259" key="7">
    <source>
        <dbReference type="Pfam" id="PF04762"/>
    </source>
</evidence>
<feature type="non-terminal residue" evidence="11">
    <location>
        <position position="1099"/>
    </location>
</feature>
<dbReference type="PIRSF" id="PIRSF017233">
    <property type="entry name" value="IKAP"/>
    <property type="match status" value="1"/>
</dbReference>
<evidence type="ECO:0000256" key="1">
    <source>
        <dbReference type="ARBA" id="ARBA00004496"/>
    </source>
</evidence>
<dbReference type="InterPro" id="IPR056165">
    <property type="entry name" value="Beta-prop_ELP1_2nd"/>
</dbReference>
<dbReference type="GO" id="GO:0002926">
    <property type="term" value="P:tRNA wobble base 5-methoxycarbonylmethyl-2-thiouridinylation"/>
    <property type="evidence" value="ECO:0007669"/>
    <property type="project" value="TreeGrafter"/>
</dbReference>
<dbReference type="PANTHER" id="PTHR12747">
    <property type="entry name" value="ELONGATOR COMPLEX PROTEIN 1"/>
    <property type="match status" value="1"/>
</dbReference>
<proteinExistence type="inferred from homology"/>
<feature type="domain" description="ELP1 alpha-solenoid" evidence="10">
    <location>
        <begin position="767"/>
        <end position="872"/>
    </location>
</feature>
<sequence length="1099" mass="124933">MRSLSLLSQSSLRHSESLTGDHACLHVNPETNDVYLAGLEDTEYVLSKIVYIQDGSTLKPYKQQILGFPAEEIVDIHFLIDTQTVCIAFAKGAIGVIDGDQYDVVGEVESGIRCMEWSPDEELVIIVSGVGTIMIMTKDFDVITEFPVNVDEEGEAAPISLGWGKRETQFHGSEGKQAAQVKFDVSKYTKSPDDDMKTRISWCGDGSLFCCSDYDSTKGRRIIRVYNREGVLQNTSEPVDQLEHILSWRPAGNLITSSQRLPHRHIICFFERNGLRHGEFVLRETGEHRLVEVAWNCDSTVLAVWLVRKEGTSSVQLWSMNNYHWYLKQEINSSADDQIAAIQWDTEISLRLYLVTKSAYHRLDYSWKVFCSPILSPHNNAAIAVIDGSSLLLTPFKHMNVPPPMSAFALSLPAPASYVSFGPFDRCNDFSVLLNNSQLALFDWTMESNQPHSPPIETGMVDLSEYESIRQVLWKDQKTFVFVNAPGIEDKEEIVMIRIDIGEKQGQDDEEKTKKLMVVERFVLKLEKSVVRLWKSGSLERVFIEDFDGDVYEVLFNTETSPTSISLSSLVTHLPEPCPYVASIDLPTSTETPIIIAQSERNKLYANDRLIAADCTSFFIHNKFLIFTTLNHHARFLSISTDDEIKELGKTVLVTSPNVKDETTRRVERGSKIVIAVQFGTSLILQMPRGNLETIHPRPLVLSTVYASLDALDYRPALLSCRKHRLDLNIIHNYAPQIFLQNIGKFVRDVDKTDLFNLFLSSLSGDSSTVNTICDTIRGVLESADFKRYIQPILTTYVKKTPADLEGALNVLADIKQKDSALAESALKYMIFLADADRLYDIGLGMYNFSLVLMVAQQSQKDPREYLSFLTEIQKHDKYYQRFKIDDYLKRHEKAVRNLALAGDKHFDECLKYTQRHGLYLTALESFEKKSDKYKAVMALYGDYLTSEHKYEEAGVAYKLSETPRKALEAYKAAGSWREAIIIAQQLQFSPDDILDLSREISEILVEKRQYADAARVLLDYTGDPEEAIPLLGKGYQWSEAIRICQLQNRRDLIETHVKPSISEGYEHVIEDITEMSAQFHKQTKRLVELKEKRMTHEE</sequence>
<dbReference type="OrthoDB" id="40048at2759"/>